<accession>A0ABX3GF68</accession>
<comment type="caution">
    <text evidence="8">The sequence shown here is derived from an EMBL/GenBank/DDBJ whole genome shotgun (WGS) entry which is preliminary data.</text>
</comment>
<dbReference type="InterPro" id="IPR023885">
    <property type="entry name" value="4Fe4S-binding_SPASM_dom"/>
</dbReference>
<dbReference type="PANTHER" id="PTHR43273:SF3">
    <property type="entry name" value="ANAEROBIC SULFATASE-MATURATING ENZYME HOMOLOG ASLB-RELATED"/>
    <property type="match status" value="1"/>
</dbReference>
<name>A0ABX3GF68_9BACL</name>
<dbReference type="InterPro" id="IPR023867">
    <property type="entry name" value="Sulphatase_maturase_rSAM"/>
</dbReference>
<dbReference type="SUPFAM" id="SSF102114">
    <property type="entry name" value="Radical SAM enzymes"/>
    <property type="match status" value="1"/>
</dbReference>
<comment type="similarity">
    <text evidence="6">Belongs to the radical SAM superfamily. Anaerobic sulfatase-maturating enzyme family.</text>
</comment>
<dbReference type="InterPro" id="IPR058240">
    <property type="entry name" value="rSAM_sf"/>
</dbReference>
<protein>
    <submittedName>
        <fullName evidence="8">Heme biosynthesis protein</fullName>
    </submittedName>
</protein>
<evidence type="ECO:0000256" key="3">
    <source>
        <dbReference type="ARBA" id="ARBA00022723"/>
    </source>
</evidence>
<dbReference type="Proteomes" id="UP000187158">
    <property type="component" value="Unassembled WGS sequence"/>
</dbReference>
<keyword evidence="3" id="KW-0479">Metal-binding</keyword>
<proteinExistence type="inferred from homology"/>
<evidence type="ECO:0000256" key="4">
    <source>
        <dbReference type="ARBA" id="ARBA00023004"/>
    </source>
</evidence>
<keyword evidence="4" id="KW-0408">Iron</keyword>
<evidence type="ECO:0000256" key="6">
    <source>
        <dbReference type="ARBA" id="ARBA00023601"/>
    </source>
</evidence>
<dbReference type="NCBIfam" id="TIGR04085">
    <property type="entry name" value="rSAM_more_4Fe4S"/>
    <property type="match status" value="1"/>
</dbReference>
<comment type="cofactor">
    <cofactor evidence="1">
        <name>[4Fe-4S] cluster</name>
        <dbReference type="ChEBI" id="CHEBI:49883"/>
    </cofactor>
</comment>
<sequence length="343" mass="38844">MNVTIFFTRDCNLQCSYCYEGEKFSKEITGEIINEIPGFLLEHMRKINDQKINIVTHGGEPLLVFPKIKSFINKTKKTIPKAKFSITTNGTIINDEILELLSNEYENVSISIDGTKEAHDQNRVYKNYSGSFDLVKKNASRLLERRPDAVARMTVTSSNVSQLNQGVIELIRLGFQNIMPVPDENDREWDEQSLEVLLEQCKLITSYLHNNQEISTTLDVGFINDAPNKTKNSVCDGGIGSLTIDTDGKLYPCIIANGVEEFCIGNIFEGIDEEKLVEIHSEDNRVIAECDGCERYHYCTTTRCKIINRIKTGDFNKASGTRCCLEHIFIESAIYTEELVKII</sequence>
<feature type="domain" description="Radical SAM core" evidence="7">
    <location>
        <begin position="1"/>
        <end position="208"/>
    </location>
</feature>
<keyword evidence="9" id="KW-1185">Reference proteome</keyword>
<dbReference type="SFLD" id="SFLDG01386">
    <property type="entry name" value="main_SPASM_domain-containing"/>
    <property type="match status" value="1"/>
</dbReference>
<reference evidence="8 9" key="1">
    <citation type="submission" date="2016-11" db="EMBL/GenBank/DDBJ databases">
        <title>Paenibacillus species isolates.</title>
        <authorList>
            <person name="Beno S.M."/>
        </authorList>
    </citation>
    <scope>NUCLEOTIDE SEQUENCE [LARGE SCALE GENOMIC DNA]</scope>
    <source>
        <strain evidence="8 9">FSL H7-0433</strain>
    </source>
</reference>
<dbReference type="Gene3D" id="3.20.20.70">
    <property type="entry name" value="Aldolase class I"/>
    <property type="match status" value="1"/>
</dbReference>
<keyword evidence="5" id="KW-0411">Iron-sulfur</keyword>
<organism evidence="8 9">
    <name type="scientific">Paenibacillus odorifer</name>
    <dbReference type="NCBI Taxonomy" id="189426"/>
    <lineage>
        <taxon>Bacteria</taxon>
        <taxon>Bacillati</taxon>
        <taxon>Bacillota</taxon>
        <taxon>Bacilli</taxon>
        <taxon>Bacillales</taxon>
        <taxon>Paenibacillaceae</taxon>
        <taxon>Paenibacillus</taxon>
    </lineage>
</organism>
<dbReference type="SFLD" id="SFLDG01067">
    <property type="entry name" value="SPASM/twitch_domain_containing"/>
    <property type="match status" value="1"/>
</dbReference>
<evidence type="ECO:0000259" key="7">
    <source>
        <dbReference type="PROSITE" id="PS51918"/>
    </source>
</evidence>
<keyword evidence="2" id="KW-0949">S-adenosyl-L-methionine</keyword>
<evidence type="ECO:0000256" key="1">
    <source>
        <dbReference type="ARBA" id="ARBA00001966"/>
    </source>
</evidence>
<dbReference type="PROSITE" id="PS51918">
    <property type="entry name" value="RADICAL_SAM"/>
    <property type="match status" value="1"/>
</dbReference>
<dbReference type="PANTHER" id="PTHR43273">
    <property type="entry name" value="ANAEROBIC SULFATASE-MATURATING ENZYME HOMOLOG ASLB-RELATED"/>
    <property type="match status" value="1"/>
</dbReference>
<gene>
    <name evidence="8" type="ORF">BSO21_28510</name>
</gene>
<dbReference type="InterPro" id="IPR007197">
    <property type="entry name" value="rSAM"/>
</dbReference>
<evidence type="ECO:0000256" key="2">
    <source>
        <dbReference type="ARBA" id="ARBA00022691"/>
    </source>
</evidence>
<dbReference type="InterPro" id="IPR013785">
    <property type="entry name" value="Aldolase_TIM"/>
</dbReference>
<dbReference type="EMBL" id="MPVP01000330">
    <property type="protein sequence ID" value="OMD11942.1"/>
    <property type="molecule type" value="Genomic_DNA"/>
</dbReference>
<dbReference type="SFLD" id="SFLDS00029">
    <property type="entry name" value="Radical_SAM"/>
    <property type="match status" value="1"/>
</dbReference>
<dbReference type="Pfam" id="PF04055">
    <property type="entry name" value="Radical_SAM"/>
    <property type="match status" value="1"/>
</dbReference>
<evidence type="ECO:0000256" key="5">
    <source>
        <dbReference type="ARBA" id="ARBA00023014"/>
    </source>
</evidence>
<dbReference type="SFLD" id="SFLDG01384">
    <property type="entry name" value="thioether_bond_formation_requi"/>
    <property type="match status" value="1"/>
</dbReference>
<dbReference type="CDD" id="cd01335">
    <property type="entry name" value="Radical_SAM"/>
    <property type="match status" value="1"/>
</dbReference>
<evidence type="ECO:0000313" key="9">
    <source>
        <dbReference type="Proteomes" id="UP000187158"/>
    </source>
</evidence>
<evidence type="ECO:0000313" key="8">
    <source>
        <dbReference type="EMBL" id="OMD11942.1"/>
    </source>
</evidence>